<name>A0ACD4RI41_9BACI</name>
<organism evidence="1 2">
    <name type="scientific">Metabacillus hrfriensis</name>
    <dbReference type="NCBI Taxonomy" id="3048891"/>
    <lineage>
        <taxon>Bacteria</taxon>
        <taxon>Bacillati</taxon>
        <taxon>Bacillota</taxon>
        <taxon>Bacilli</taxon>
        <taxon>Bacillales</taxon>
        <taxon>Bacillaceae</taxon>
        <taxon>Metabacillus</taxon>
    </lineage>
</organism>
<sequence>MEKYYCTNCMQLLNQNQLCKRCGNKVINKIEINVQTHHPKTTGLKKESDS</sequence>
<evidence type="ECO:0000313" key="2">
    <source>
        <dbReference type="Proteomes" id="UP001226091"/>
    </source>
</evidence>
<gene>
    <name evidence="1" type="ORF">QLQ22_12250</name>
</gene>
<accession>A0ACD4RI41</accession>
<dbReference type="EMBL" id="CP126116">
    <property type="protein sequence ID" value="WHZ60046.1"/>
    <property type="molecule type" value="Genomic_DNA"/>
</dbReference>
<protein>
    <submittedName>
        <fullName evidence="1">Uncharacterized protein</fullName>
    </submittedName>
</protein>
<reference evidence="2" key="1">
    <citation type="journal article" date="2025" name="Aquaculture">
        <title>Assessment of the bioflocculant production and safety properties of Metabacillus hrfriensis sp. nov. based on phenotypic and whole-genome sequencing analysis.</title>
        <authorList>
            <person name="Zhang R."/>
            <person name="Zhao Z."/>
            <person name="Luo L."/>
            <person name="Wang S."/>
            <person name="Guo K."/>
            <person name="Xu W."/>
        </authorList>
    </citation>
    <scope>NUCLEOTIDE SEQUENCE [LARGE SCALE GENOMIC DNA]</scope>
    <source>
        <strain evidence="2">CT-WN-B3</strain>
    </source>
</reference>
<evidence type="ECO:0000313" key="1">
    <source>
        <dbReference type="EMBL" id="WHZ60046.1"/>
    </source>
</evidence>
<dbReference type="Proteomes" id="UP001226091">
    <property type="component" value="Chromosome"/>
</dbReference>
<keyword evidence="2" id="KW-1185">Reference proteome</keyword>
<proteinExistence type="predicted"/>